<comment type="caution">
    <text evidence="2">The sequence shown here is derived from an EMBL/GenBank/DDBJ whole genome shotgun (WGS) entry which is preliminary data.</text>
</comment>
<gene>
    <name evidence="2" type="ORF">DVH24_020987</name>
</gene>
<dbReference type="Proteomes" id="UP000290289">
    <property type="component" value="Chromosome 8"/>
</dbReference>
<evidence type="ECO:0000313" key="2">
    <source>
        <dbReference type="EMBL" id="RXH91964.1"/>
    </source>
</evidence>
<keyword evidence="1" id="KW-1133">Transmembrane helix</keyword>
<feature type="transmembrane region" description="Helical" evidence="1">
    <location>
        <begin position="150"/>
        <end position="169"/>
    </location>
</feature>
<feature type="transmembrane region" description="Helical" evidence="1">
    <location>
        <begin position="38"/>
        <end position="56"/>
    </location>
</feature>
<reference evidence="2 3" key="1">
    <citation type="submission" date="2018-10" db="EMBL/GenBank/DDBJ databases">
        <title>A high-quality apple genome assembly.</title>
        <authorList>
            <person name="Hu J."/>
        </authorList>
    </citation>
    <scope>NUCLEOTIDE SEQUENCE [LARGE SCALE GENOMIC DNA]</scope>
    <source>
        <strain evidence="3">cv. HFTH1</strain>
        <tissue evidence="2">Young leaf</tissue>
    </source>
</reference>
<keyword evidence="1" id="KW-0472">Membrane</keyword>
<dbReference type="EMBL" id="RDQH01000334">
    <property type="protein sequence ID" value="RXH91964.1"/>
    <property type="molecule type" value="Genomic_DNA"/>
</dbReference>
<feature type="transmembrane region" description="Helical" evidence="1">
    <location>
        <begin position="68"/>
        <end position="91"/>
    </location>
</feature>
<dbReference type="AlphaFoldDB" id="A0A498JD33"/>
<proteinExistence type="predicted"/>
<dbReference type="PANTHER" id="PTHR33287">
    <property type="entry name" value="OS03G0453550 PROTEIN"/>
    <property type="match status" value="1"/>
</dbReference>
<keyword evidence="1" id="KW-0812">Transmembrane</keyword>
<accession>A0A498JD33</accession>
<sequence length="181" mass="21255">MENRRIIRHQELDKAENEWNKLEGVGEKQEQTVRRLETTAMLLVCGYIYLQSFIFHSVSHNPNLSCEFWWAPFTLSCLICVVFAIPFKSFVTKWERTQRYFEINFLKQDLVHLQIVIFSSSDDRQLEQQQPPPQQEKLRSDSAKTYQRRAFICLVSLALVAYTVVVLTACRSIPCHRVAIL</sequence>
<protein>
    <submittedName>
        <fullName evidence="2">Uncharacterized protein</fullName>
    </submittedName>
</protein>
<evidence type="ECO:0000313" key="3">
    <source>
        <dbReference type="Proteomes" id="UP000290289"/>
    </source>
</evidence>
<evidence type="ECO:0000256" key="1">
    <source>
        <dbReference type="SAM" id="Phobius"/>
    </source>
</evidence>
<organism evidence="2 3">
    <name type="scientific">Malus domestica</name>
    <name type="common">Apple</name>
    <name type="synonym">Pyrus malus</name>
    <dbReference type="NCBI Taxonomy" id="3750"/>
    <lineage>
        <taxon>Eukaryota</taxon>
        <taxon>Viridiplantae</taxon>
        <taxon>Streptophyta</taxon>
        <taxon>Embryophyta</taxon>
        <taxon>Tracheophyta</taxon>
        <taxon>Spermatophyta</taxon>
        <taxon>Magnoliopsida</taxon>
        <taxon>eudicotyledons</taxon>
        <taxon>Gunneridae</taxon>
        <taxon>Pentapetalae</taxon>
        <taxon>rosids</taxon>
        <taxon>fabids</taxon>
        <taxon>Rosales</taxon>
        <taxon>Rosaceae</taxon>
        <taxon>Amygdaloideae</taxon>
        <taxon>Maleae</taxon>
        <taxon>Malus</taxon>
    </lineage>
</organism>
<dbReference type="PANTHER" id="PTHR33287:SF8">
    <property type="entry name" value="TRANSMEMBRANE PROTEIN 188"/>
    <property type="match status" value="1"/>
</dbReference>
<name>A0A498JD33_MALDO</name>
<keyword evidence="3" id="KW-1185">Reference proteome</keyword>